<evidence type="ECO:0000259" key="2">
    <source>
        <dbReference type="Pfam" id="PF26571"/>
    </source>
</evidence>
<comment type="caution">
    <text evidence="3">The sequence shown here is derived from an EMBL/GenBank/DDBJ whole genome shotgun (WGS) entry which is preliminary data.</text>
</comment>
<feature type="signal peptide" evidence="1">
    <location>
        <begin position="1"/>
        <end position="26"/>
    </location>
</feature>
<protein>
    <recommendedName>
        <fullName evidence="2">ARB-07466-like C-terminal domain-containing protein</fullName>
    </recommendedName>
</protein>
<dbReference type="Pfam" id="PF26571">
    <property type="entry name" value="VldE"/>
    <property type="match status" value="1"/>
</dbReference>
<feature type="domain" description="ARB-07466-like C-terminal" evidence="2">
    <location>
        <begin position="105"/>
        <end position="197"/>
    </location>
</feature>
<evidence type="ECO:0000313" key="3">
    <source>
        <dbReference type="EMBL" id="ORB11176.1"/>
    </source>
</evidence>
<proteinExistence type="predicted"/>
<accession>A0ABX3SZK0</accession>
<feature type="chain" id="PRO_5045697350" description="ARB-07466-like C-terminal domain-containing protein" evidence="1">
    <location>
        <begin position="27"/>
        <end position="221"/>
    </location>
</feature>
<name>A0ABX3SZK0_9MYCO</name>
<keyword evidence="1" id="KW-0732">Signal</keyword>
<dbReference type="InterPro" id="IPR058593">
    <property type="entry name" value="ARB_07466-like_C"/>
</dbReference>
<evidence type="ECO:0000256" key="1">
    <source>
        <dbReference type="SAM" id="SignalP"/>
    </source>
</evidence>
<dbReference type="Proteomes" id="UP000192374">
    <property type="component" value="Unassembled WGS sequence"/>
</dbReference>
<reference evidence="3 4" key="1">
    <citation type="submission" date="2017-02" db="EMBL/GenBank/DDBJ databases">
        <title>The new phylogeny of genus Mycobacterium.</title>
        <authorList>
            <person name="Tortoli E."/>
            <person name="Trovato A."/>
            <person name="Cirillo D.M."/>
        </authorList>
    </citation>
    <scope>NUCLEOTIDE SEQUENCE [LARGE SCALE GENOMIC DNA]</scope>
    <source>
        <strain evidence="3 4">DSM 45145</strain>
    </source>
</reference>
<keyword evidence="4" id="KW-1185">Reference proteome</keyword>
<organism evidence="3 4">
    <name type="scientific">Mycobacterium noviomagense</name>
    <dbReference type="NCBI Taxonomy" id="459858"/>
    <lineage>
        <taxon>Bacteria</taxon>
        <taxon>Bacillati</taxon>
        <taxon>Actinomycetota</taxon>
        <taxon>Actinomycetes</taxon>
        <taxon>Mycobacteriales</taxon>
        <taxon>Mycobacteriaceae</taxon>
        <taxon>Mycobacterium</taxon>
    </lineage>
</organism>
<sequence length="221" mass="23295">MGRHRLPSRRPASSVVAAAMGGPAAAIFFAVSGSAHPVRATVEAQPVGDGVGPCCVQLVAAPPGALSSARSHKQFDRDELVRASRLRVVHQAAAEVLPPGKAPERGLQVRTILVSRTISAIFPEIQSIGGVRPDALRWHPNGLALDVMIPNPSSAEGIALGNQIVAFVLQNADRFGIQDAIWRDVYYTPAGPQSSGYGHYDHVHITTTGGGYPTGGEVYIR</sequence>
<evidence type="ECO:0000313" key="4">
    <source>
        <dbReference type="Proteomes" id="UP000192374"/>
    </source>
</evidence>
<gene>
    <name evidence="3" type="ORF">BST37_20510</name>
</gene>
<dbReference type="EMBL" id="MVIC01000059">
    <property type="protein sequence ID" value="ORB11176.1"/>
    <property type="molecule type" value="Genomic_DNA"/>
</dbReference>
<dbReference type="RefSeq" id="WP_083089771.1">
    <property type="nucleotide sequence ID" value="NZ_AP022583.1"/>
</dbReference>